<dbReference type="PANTHER" id="PTHR30535:SF34">
    <property type="entry name" value="MOLYBDATE-BINDING PROTEIN MOLA"/>
    <property type="match status" value="1"/>
</dbReference>
<keyword evidence="2 5" id="KW-0732">Signal</keyword>
<dbReference type="Gene3D" id="3.40.50.1980">
    <property type="entry name" value="Nitrogenase molybdenum iron protein domain"/>
    <property type="match status" value="2"/>
</dbReference>
<gene>
    <name evidence="7" type="ORF">H9Q79_10290</name>
</gene>
<dbReference type="GO" id="GO:0071281">
    <property type="term" value="P:cellular response to iron ion"/>
    <property type="evidence" value="ECO:0007669"/>
    <property type="project" value="TreeGrafter"/>
</dbReference>
<keyword evidence="8" id="KW-1185">Reference proteome</keyword>
<dbReference type="Pfam" id="PF01497">
    <property type="entry name" value="Peripla_BP_2"/>
    <property type="match status" value="1"/>
</dbReference>
<proteinExistence type="inferred from homology"/>
<dbReference type="PANTHER" id="PTHR30535">
    <property type="entry name" value="VITAMIN B12-BINDING PROTEIN"/>
    <property type="match status" value="1"/>
</dbReference>
<evidence type="ECO:0000313" key="8">
    <source>
        <dbReference type="Proteomes" id="UP000515860"/>
    </source>
</evidence>
<evidence type="ECO:0000256" key="1">
    <source>
        <dbReference type="ARBA" id="ARBA00008814"/>
    </source>
</evidence>
<dbReference type="Proteomes" id="UP000515860">
    <property type="component" value="Chromosome"/>
</dbReference>
<evidence type="ECO:0000259" key="6">
    <source>
        <dbReference type="PROSITE" id="PS50983"/>
    </source>
</evidence>
<dbReference type="SUPFAM" id="SSF53807">
    <property type="entry name" value="Helical backbone' metal receptor"/>
    <property type="match status" value="1"/>
</dbReference>
<feature type="region of interest" description="Disordered" evidence="4">
    <location>
        <begin position="25"/>
        <end position="68"/>
    </location>
</feature>
<feature type="compositionally biased region" description="Low complexity" evidence="4">
    <location>
        <begin position="42"/>
        <end position="61"/>
    </location>
</feature>
<evidence type="ECO:0000256" key="5">
    <source>
        <dbReference type="SAM" id="SignalP"/>
    </source>
</evidence>
<dbReference type="InterPro" id="IPR002491">
    <property type="entry name" value="ABC_transptr_periplasmic_BD"/>
</dbReference>
<accession>A0A7G9G955</accession>
<evidence type="ECO:0000256" key="2">
    <source>
        <dbReference type="ARBA" id="ARBA00022729"/>
    </source>
</evidence>
<dbReference type="NCBIfam" id="NF038402">
    <property type="entry name" value="TroA_like"/>
    <property type="match status" value="1"/>
</dbReference>
<comment type="similarity">
    <text evidence="1">Belongs to the bacterial solute-binding protein 8 family.</text>
</comment>
<evidence type="ECO:0000313" key="7">
    <source>
        <dbReference type="EMBL" id="QNM07337.1"/>
    </source>
</evidence>
<dbReference type="InterPro" id="IPR054828">
    <property type="entry name" value="Vit_B12_bind_prot"/>
</dbReference>
<dbReference type="EMBL" id="CP060635">
    <property type="protein sequence ID" value="QNM07337.1"/>
    <property type="molecule type" value="Genomic_DNA"/>
</dbReference>
<dbReference type="InterPro" id="IPR050902">
    <property type="entry name" value="ABC_Transporter_SBP"/>
</dbReference>
<feature type="signal peptide" evidence="5">
    <location>
        <begin position="1"/>
        <end position="21"/>
    </location>
</feature>
<sequence length="343" mass="36390">MKKRIVNLLLAGILSVTAVLAAGCGSGKSSSNSGEEGENTVSAGSENAGSNSASSSGSSDNAEGDEKGTTVYPLTVEDDLGNEVIIEEEPERVVSLSPANTETLFALGAGERIVGRTDYCSYPEEAAEVESVGTYTAPNTELIISLSPDVVFASDYIDDAVRDQVEEAGAKVVVFSANDVKSVEKNIETAGQILNLNEKAQELTESMTAELEELKDVIAEGGAEKSAFIDLGSYYSAGTGSLLGNMLNDLSVRNIAEDTGETWPQLSLEKIIESDPDIYISLFTSPEELKQTSGLNDLECIKNGNIIYFEGLSPEADMIQRAGPRIVEGTKLLAEKIYPDLFS</sequence>
<reference evidence="7 8" key="1">
    <citation type="submission" date="2020-08" db="EMBL/GenBank/DDBJ databases">
        <authorList>
            <person name="Liu C."/>
            <person name="Sun Q."/>
        </authorList>
    </citation>
    <scope>NUCLEOTIDE SEQUENCE [LARGE SCALE GENOMIC DNA]</scope>
    <source>
        <strain evidence="7 8">NSJ-29</strain>
    </source>
</reference>
<evidence type="ECO:0000256" key="3">
    <source>
        <dbReference type="SAM" id="Coils"/>
    </source>
</evidence>
<dbReference type="CDD" id="cd01143">
    <property type="entry name" value="YvrC"/>
    <property type="match status" value="1"/>
</dbReference>
<dbReference type="PROSITE" id="PS50983">
    <property type="entry name" value="FE_B12_PBP"/>
    <property type="match status" value="1"/>
</dbReference>
<dbReference type="RefSeq" id="WP_249328228.1">
    <property type="nucleotide sequence ID" value="NZ_CP060635.1"/>
</dbReference>
<name>A0A7G9G955_9FIRM</name>
<protein>
    <submittedName>
        <fullName evidence="7">ABC transporter substrate-binding protein</fullName>
    </submittedName>
</protein>
<dbReference type="AlphaFoldDB" id="A0A7G9G955"/>
<keyword evidence="3" id="KW-0175">Coiled coil</keyword>
<dbReference type="KEGG" id="whj:H9Q79_10290"/>
<evidence type="ECO:0000256" key="4">
    <source>
        <dbReference type="SAM" id="MobiDB-lite"/>
    </source>
</evidence>
<dbReference type="PROSITE" id="PS51257">
    <property type="entry name" value="PROKAR_LIPOPROTEIN"/>
    <property type="match status" value="1"/>
</dbReference>
<feature type="domain" description="Fe/B12 periplasmic-binding" evidence="6">
    <location>
        <begin position="92"/>
        <end position="341"/>
    </location>
</feature>
<feature type="chain" id="PRO_5028892681" evidence="5">
    <location>
        <begin position="22"/>
        <end position="343"/>
    </location>
</feature>
<feature type="coiled-coil region" evidence="3">
    <location>
        <begin position="193"/>
        <end position="220"/>
    </location>
</feature>
<organism evidence="7 8">
    <name type="scientific">Wansuia hejianensis</name>
    <dbReference type="NCBI Taxonomy" id="2763667"/>
    <lineage>
        <taxon>Bacteria</taxon>
        <taxon>Bacillati</taxon>
        <taxon>Bacillota</taxon>
        <taxon>Clostridia</taxon>
        <taxon>Lachnospirales</taxon>
        <taxon>Lachnospiraceae</taxon>
        <taxon>Wansuia</taxon>
    </lineage>
</organism>